<evidence type="ECO:0000256" key="5">
    <source>
        <dbReference type="ARBA" id="ARBA00022617"/>
    </source>
</evidence>
<comment type="cofactor">
    <cofactor evidence="1">
        <name>heme</name>
        <dbReference type="ChEBI" id="CHEBI:30413"/>
    </cofactor>
</comment>
<evidence type="ECO:0000256" key="8">
    <source>
        <dbReference type="ARBA" id="ARBA00022989"/>
    </source>
</evidence>
<evidence type="ECO:0000256" key="11">
    <source>
        <dbReference type="ARBA" id="ARBA00023033"/>
    </source>
</evidence>
<evidence type="ECO:0000256" key="4">
    <source>
        <dbReference type="ARBA" id="ARBA00010617"/>
    </source>
</evidence>
<evidence type="ECO:0000313" key="15">
    <source>
        <dbReference type="Proteomes" id="UP001498398"/>
    </source>
</evidence>
<dbReference type="Pfam" id="PF00067">
    <property type="entry name" value="p450"/>
    <property type="match status" value="1"/>
</dbReference>
<dbReference type="EMBL" id="JBANRG010000047">
    <property type="protein sequence ID" value="KAK7445450.1"/>
    <property type="molecule type" value="Genomic_DNA"/>
</dbReference>
<dbReference type="Proteomes" id="UP001498398">
    <property type="component" value="Unassembled WGS sequence"/>
</dbReference>
<evidence type="ECO:0000256" key="6">
    <source>
        <dbReference type="ARBA" id="ARBA00022692"/>
    </source>
</evidence>
<dbReference type="PANTHER" id="PTHR24305:SF166">
    <property type="entry name" value="CYTOCHROME P450 12A4, MITOCHONDRIAL-RELATED"/>
    <property type="match status" value="1"/>
</dbReference>
<keyword evidence="7" id="KW-0479">Metal-binding</keyword>
<dbReference type="InterPro" id="IPR036396">
    <property type="entry name" value="Cyt_P450_sf"/>
</dbReference>
<name>A0ABR1J2P9_9AGAR</name>
<organism evidence="14 15">
    <name type="scientific">Marasmiellus scandens</name>
    <dbReference type="NCBI Taxonomy" id="2682957"/>
    <lineage>
        <taxon>Eukaryota</taxon>
        <taxon>Fungi</taxon>
        <taxon>Dikarya</taxon>
        <taxon>Basidiomycota</taxon>
        <taxon>Agaricomycotina</taxon>
        <taxon>Agaricomycetes</taxon>
        <taxon>Agaricomycetidae</taxon>
        <taxon>Agaricales</taxon>
        <taxon>Marasmiineae</taxon>
        <taxon>Omphalotaceae</taxon>
        <taxon>Marasmiellus</taxon>
    </lineage>
</organism>
<evidence type="ECO:0000256" key="10">
    <source>
        <dbReference type="ARBA" id="ARBA00023004"/>
    </source>
</evidence>
<keyword evidence="5" id="KW-0349">Heme</keyword>
<comment type="caution">
    <text evidence="14">The sequence shown here is derived from an EMBL/GenBank/DDBJ whole genome shotgun (WGS) entry which is preliminary data.</text>
</comment>
<keyword evidence="11" id="KW-0503">Monooxygenase</keyword>
<feature type="transmembrane region" description="Helical" evidence="13">
    <location>
        <begin position="6"/>
        <end position="24"/>
    </location>
</feature>
<reference evidence="14 15" key="1">
    <citation type="submission" date="2024-01" db="EMBL/GenBank/DDBJ databases">
        <title>A draft genome for the cacao thread blight pathogen Marasmiellus scandens.</title>
        <authorList>
            <person name="Baruah I.K."/>
            <person name="Leung J."/>
            <person name="Bukari Y."/>
            <person name="Amoako-Attah I."/>
            <person name="Meinhardt L.W."/>
            <person name="Bailey B.A."/>
            <person name="Cohen S.P."/>
        </authorList>
    </citation>
    <scope>NUCLEOTIDE SEQUENCE [LARGE SCALE GENOMIC DNA]</scope>
    <source>
        <strain evidence="14 15">GH-19</strain>
    </source>
</reference>
<dbReference type="InterPro" id="IPR001128">
    <property type="entry name" value="Cyt_P450"/>
</dbReference>
<keyword evidence="10" id="KW-0408">Iron</keyword>
<keyword evidence="8 13" id="KW-1133">Transmembrane helix</keyword>
<dbReference type="SUPFAM" id="SSF48264">
    <property type="entry name" value="Cytochrome P450"/>
    <property type="match status" value="1"/>
</dbReference>
<comment type="similarity">
    <text evidence="4">Belongs to the cytochrome P450 family.</text>
</comment>
<evidence type="ECO:0000256" key="9">
    <source>
        <dbReference type="ARBA" id="ARBA00023002"/>
    </source>
</evidence>
<dbReference type="PRINTS" id="PR00385">
    <property type="entry name" value="P450"/>
</dbReference>
<dbReference type="Gene3D" id="1.10.630.10">
    <property type="entry name" value="Cytochrome P450"/>
    <property type="match status" value="1"/>
</dbReference>
<keyword evidence="15" id="KW-1185">Reference proteome</keyword>
<dbReference type="PRINTS" id="PR00463">
    <property type="entry name" value="EP450I"/>
</dbReference>
<protein>
    <submittedName>
        <fullName evidence="14">Cytochrome p450</fullName>
    </submittedName>
</protein>
<evidence type="ECO:0000256" key="3">
    <source>
        <dbReference type="ARBA" id="ARBA00004721"/>
    </source>
</evidence>
<evidence type="ECO:0000256" key="13">
    <source>
        <dbReference type="SAM" id="Phobius"/>
    </source>
</evidence>
<evidence type="ECO:0000313" key="14">
    <source>
        <dbReference type="EMBL" id="KAK7445450.1"/>
    </source>
</evidence>
<accession>A0ABR1J2P9</accession>
<dbReference type="InterPro" id="IPR050121">
    <property type="entry name" value="Cytochrome_P450_monoxygenase"/>
</dbReference>
<dbReference type="InterPro" id="IPR002401">
    <property type="entry name" value="Cyt_P450_E_grp-I"/>
</dbReference>
<evidence type="ECO:0000256" key="1">
    <source>
        <dbReference type="ARBA" id="ARBA00001971"/>
    </source>
</evidence>
<keyword evidence="12 13" id="KW-0472">Membrane</keyword>
<dbReference type="PANTHER" id="PTHR24305">
    <property type="entry name" value="CYTOCHROME P450"/>
    <property type="match status" value="1"/>
</dbReference>
<evidence type="ECO:0000256" key="12">
    <source>
        <dbReference type="ARBA" id="ARBA00023136"/>
    </source>
</evidence>
<gene>
    <name evidence="14" type="primary">CYP4F8</name>
    <name evidence="14" type="ORF">VKT23_014869</name>
</gene>
<comment type="subcellular location">
    <subcellularLocation>
        <location evidence="2">Membrane</location>
    </subcellularLocation>
</comment>
<comment type="pathway">
    <text evidence="3">Secondary metabolite biosynthesis; terpenoid biosynthesis.</text>
</comment>
<evidence type="ECO:0000256" key="2">
    <source>
        <dbReference type="ARBA" id="ARBA00004370"/>
    </source>
</evidence>
<evidence type="ECO:0000256" key="7">
    <source>
        <dbReference type="ARBA" id="ARBA00022723"/>
    </source>
</evidence>
<sequence length="552" mass="62473">MDSLVNYAPQIWIGVFVVGLAAWIRSKLGKPLDELRGPKSTSWLYGHVLDINRQMDVGQCDFTWFKEFGGAWKVGGCFGRDTLMVADPLAIHHILHTQGYLYPKTRESKTFTGLAFGRGVSWAADDTHVKHRKLLNPAFTAQSQKAFFPVFRRVAALLSERWREKLQEGDVTEFQTINVNRGLVDTTLDIIGEAVFDYHFGSLDRHGTTNEFSDIFHNLWADSNMFPPKPAILFGASWAFWPEWVLRFVEYLPARQFVRFREFLIHGKRLGKELVNEKAVGVEKGQSKKTRDILSILVDANESADVADRLPEDEVLSQVTTLLFAGHETTACTLTWLMYELAHHPDDQQRIRDEITEKRRKLTANGQKDFNATDFESMNFLNACIKEVLRFHPISPWVTRESAADDIIPLSEPIISSSGASISQFKISKHTPVLVSTCAYNRHPSVWGADADSWNPRRHLDPKLKERQVPIGVYSNLLTFSGGPSGCIGWRFALTEMQSTVIELVENFEFAPATDQGKVKMLRVPIGAIMAPMIEGRLNERTQMPLGVRPLN</sequence>
<keyword evidence="9" id="KW-0560">Oxidoreductase</keyword>
<keyword evidence="6 13" id="KW-0812">Transmembrane</keyword>
<proteinExistence type="inferred from homology"/>